<protein>
    <recommendedName>
        <fullName evidence="2">PiggyBac transposable element-derived protein domain-containing protein</fullName>
    </recommendedName>
</protein>
<reference evidence="3" key="2">
    <citation type="submission" date="2017-10" db="EMBL/GenBank/DDBJ databases">
        <title>Ladona fulva Genome sequencing and assembly.</title>
        <authorList>
            <person name="Murali S."/>
            <person name="Richards S."/>
            <person name="Bandaranaike D."/>
            <person name="Bellair M."/>
            <person name="Blankenburg K."/>
            <person name="Chao H."/>
            <person name="Dinh H."/>
            <person name="Doddapaneni H."/>
            <person name="Dugan-Rocha S."/>
            <person name="Elkadiri S."/>
            <person name="Gnanaolivu R."/>
            <person name="Hernandez B."/>
            <person name="Skinner E."/>
            <person name="Javaid M."/>
            <person name="Lee S."/>
            <person name="Li M."/>
            <person name="Ming W."/>
            <person name="Munidasa M."/>
            <person name="Muniz J."/>
            <person name="Nguyen L."/>
            <person name="Hughes D."/>
            <person name="Osuji N."/>
            <person name="Pu L.-L."/>
            <person name="Puazo M."/>
            <person name="Qu C."/>
            <person name="Quiroz J."/>
            <person name="Raj R."/>
            <person name="Weissenberger G."/>
            <person name="Xin Y."/>
            <person name="Zou X."/>
            <person name="Han Y."/>
            <person name="Worley K."/>
            <person name="Muzny D."/>
            <person name="Gibbs R."/>
        </authorList>
    </citation>
    <scope>NUCLEOTIDE SEQUENCE</scope>
    <source>
        <strain evidence="3">Sampled in the wild</strain>
    </source>
</reference>
<evidence type="ECO:0000313" key="4">
    <source>
        <dbReference type="Proteomes" id="UP000792457"/>
    </source>
</evidence>
<organism evidence="3 4">
    <name type="scientific">Ladona fulva</name>
    <name type="common">Scarce chaser dragonfly</name>
    <name type="synonym">Libellula fulva</name>
    <dbReference type="NCBI Taxonomy" id="123851"/>
    <lineage>
        <taxon>Eukaryota</taxon>
        <taxon>Metazoa</taxon>
        <taxon>Ecdysozoa</taxon>
        <taxon>Arthropoda</taxon>
        <taxon>Hexapoda</taxon>
        <taxon>Insecta</taxon>
        <taxon>Pterygota</taxon>
        <taxon>Palaeoptera</taxon>
        <taxon>Odonata</taxon>
        <taxon>Epiprocta</taxon>
        <taxon>Anisoptera</taxon>
        <taxon>Libelluloidea</taxon>
        <taxon>Libellulidae</taxon>
        <taxon>Ladona</taxon>
    </lineage>
</organism>
<gene>
    <name evidence="3" type="ORF">J437_LFUL017936</name>
</gene>
<accession>A0A8K0KPU2</accession>
<proteinExistence type="predicted"/>
<keyword evidence="4" id="KW-1185">Reference proteome</keyword>
<dbReference type="AlphaFoldDB" id="A0A8K0KPU2"/>
<evidence type="ECO:0000256" key="1">
    <source>
        <dbReference type="SAM" id="SignalP"/>
    </source>
</evidence>
<comment type="caution">
    <text evidence="3">The sequence shown here is derived from an EMBL/GenBank/DDBJ whole genome shotgun (WGS) entry which is preliminary data.</text>
</comment>
<reference evidence="3" key="1">
    <citation type="submission" date="2013-04" db="EMBL/GenBank/DDBJ databases">
        <authorList>
            <person name="Qu J."/>
            <person name="Murali S.C."/>
            <person name="Bandaranaike D."/>
            <person name="Bellair M."/>
            <person name="Blankenburg K."/>
            <person name="Chao H."/>
            <person name="Dinh H."/>
            <person name="Doddapaneni H."/>
            <person name="Downs B."/>
            <person name="Dugan-Rocha S."/>
            <person name="Elkadiri S."/>
            <person name="Gnanaolivu R.D."/>
            <person name="Hernandez B."/>
            <person name="Javaid M."/>
            <person name="Jayaseelan J.C."/>
            <person name="Lee S."/>
            <person name="Li M."/>
            <person name="Ming W."/>
            <person name="Munidasa M."/>
            <person name="Muniz J."/>
            <person name="Nguyen L."/>
            <person name="Ongeri F."/>
            <person name="Osuji N."/>
            <person name="Pu L.-L."/>
            <person name="Puazo M."/>
            <person name="Qu C."/>
            <person name="Quiroz J."/>
            <person name="Raj R."/>
            <person name="Weissenberger G."/>
            <person name="Xin Y."/>
            <person name="Zou X."/>
            <person name="Han Y."/>
            <person name="Richards S."/>
            <person name="Worley K."/>
            <person name="Muzny D."/>
            <person name="Gibbs R."/>
        </authorList>
    </citation>
    <scope>NUCLEOTIDE SEQUENCE</scope>
    <source>
        <strain evidence="3">Sampled in the wild</strain>
    </source>
</reference>
<dbReference type="OrthoDB" id="75807at2759"/>
<sequence>MKLKIIPVLLIYAKSFLSFVSIQNSINTFYQGRLSFKQCLPLKSSKFGKKRFELYDSKTGCLWSFIAYTGKDTDIHSSLIMGNVNKTAKIVLNVSQPLLGQTYLNYHTDCIRTLKLNRKNFSQRMKEKKLKKGEVFGEHSGPISVLKWSDKRKLSMMSMYHGAEMKTGAK</sequence>
<keyword evidence="1" id="KW-0732">Signal</keyword>
<feature type="domain" description="PiggyBac transposable element-derived protein" evidence="2">
    <location>
        <begin position="20"/>
        <end position="163"/>
    </location>
</feature>
<evidence type="ECO:0000313" key="3">
    <source>
        <dbReference type="EMBL" id="KAG8238587.1"/>
    </source>
</evidence>
<feature type="chain" id="PRO_5035427161" description="PiggyBac transposable element-derived protein domain-containing protein" evidence="1">
    <location>
        <begin position="19"/>
        <end position="170"/>
    </location>
</feature>
<name>A0A8K0KPU2_LADFU</name>
<dbReference type="Proteomes" id="UP000792457">
    <property type="component" value="Unassembled WGS sequence"/>
</dbReference>
<dbReference type="Pfam" id="PF13843">
    <property type="entry name" value="DDE_Tnp_1_7"/>
    <property type="match status" value="1"/>
</dbReference>
<dbReference type="InterPro" id="IPR029526">
    <property type="entry name" value="PGBD"/>
</dbReference>
<dbReference type="EMBL" id="KZ309379">
    <property type="protein sequence ID" value="KAG8238587.1"/>
    <property type="molecule type" value="Genomic_DNA"/>
</dbReference>
<feature type="signal peptide" evidence="1">
    <location>
        <begin position="1"/>
        <end position="18"/>
    </location>
</feature>
<evidence type="ECO:0000259" key="2">
    <source>
        <dbReference type="Pfam" id="PF13843"/>
    </source>
</evidence>